<evidence type="ECO:0000256" key="1">
    <source>
        <dbReference type="ARBA" id="ARBA00022701"/>
    </source>
</evidence>
<dbReference type="KEGG" id="pda:113461992"/>
<dbReference type="GO" id="GO:0005874">
    <property type="term" value="C:microtubule"/>
    <property type="evidence" value="ECO:0007669"/>
    <property type="project" value="UniProtKB-KW"/>
</dbReference>
<dbReference type="AlphaFoldDB" id="A0A8B8ZNF2"/>
<evidence type="ECO:0000313" key="5">
    <source>
        <dbReference type="Proteomes" id="UP000228380"/>
    </source>
</evidence>
<accession>A0A8B8ZNF2</accession>
<organism evidence="5 6">
    <name type="scientific">Phoenix dactylifera</name>
    <name type="common">Date palm</name>
    <dbReference type="NCBI Taxonomy" id="42345"/>
    <lineage>
        <taxon>Eukaryota</taxon>
        <taxon>Viridiplantae</taxon>
        <taxon>Streptophyta</taxon>
        <taxon>Embryophyta</taxon>
        <taxon>Tracheophyta</taxon>
        <taxon>Spermatophyta</taxon>
        <taxon>Magnoliopsida</taxon>
        <taxon>Liliopsida</taxon>
        <taxon>Arecaceae</taxon>
        <taxon>Coryphoideae</taxon>
        <taxon>Phoeniceae</taxon>
        <taxon>Phoenix</taxon>
    </lineage>
</organism>
<sequence length="184" mass="20778">MQETCVSPIATDAESKIPESPKDVSVPDEHNDIYESETGPDIGSTVDLEESIMKESHDSLVDMAESSSPLLSEQLRKISNDLKSLSTREIRIGTFDHTKPPQEIFRTHSIGDKKSLVEACLSFLNRANKEELKQLKWIGEKRATYILELREETPEPFKEIEDLKELGLSSKQINEMMPGILTTF</sequence>
<dbReference type="FunFam" id="1.10.150.280:FF:000003">
    <property type="entry name" value="Kinesin-like protein KIN-10C"/>
    <property type="match status" value="1"/>
</dbReference>
<dbReference type="Gene3D" id="1.10.150.280">
    <property type="entry name" value="AF1531-like domain"/>
    <property type="match status" value="1"/>
</dbReference>
<feature type="compositionally biased region" description="Basic and acidic residues" evidence="4">
    <location>
        <begin position="13"/>
        <end position="33"/>
    </location>
</feature>
<evidence type="ECO:0000256" key="2">
    <source>
        <dbReference type="ARBA" id="ARBA00023175"/>
    </source>
</evidence>
<keyword evidence="5" id="KW-1185">Reference proteome</keyword>
<name>A0A8B8ZNF2_PHODC</name>
<proteinExistence type="inferred from homology"/>
<dbReference type="PANTHER" id="PTHR21180">
    <property type="entry name" value="ENDONUCLEASE/EXONUCLEASE/PHOSPHATASE FAMILY DOMAIN-CONTAINING PROTEIN 1"/>
    <property type="match status" value="1"/>
</dbReference>
<protein>
    <submittedName>
        <fullName evidence="6">Kinesin-like protein KIN-10B</fullName>
    </submittedName>
</protein>
<keyword evidence="1" id="KW-0493">Microtubule</keyword>
<dbReference type="Proteomes" id="UP000228380">
    <property type="component" value="Unplaced"/>
</dbReference>
<reference evidence="6" key="1">
    <citation type="submission" date="2025-08" db="UniProtKB">
        <authorList>
            <consortium name="RefSeq"/>
        </authorList>
    </citation>
    <scope>IDENTIFICATION</scope>
    <source>
        <tissue evidence="6">Young leaves</tissue>
    </source>
</reference>
<dbReference type="RefSeq" id="XP_038973094.1">
    <property type="nucleotide sequence ID" value="XM_039117166.1"/>
</dbReference>
<comment type="similarity">
    <text evidence="3">Belongs to the TRAFAC class myosin-kinesin ATPase superfamily. Kinesin family. KIN-10 subfamily.</text>
</comment>
<evidence type="ECO:0000313" key="6">
    <source>
        <dbReference type="RefSeq" id="XP_038973094.1"/>
    </source>
</evidence>
<dbReference type="PANTHER" id="PTHR21180:SF32">
    <property type="entry name" value="ENDONUCLEASE_EXONUCLEASE_PHOSPHATASE FAMILY DOMAIN-CONTAINING PROTEIN 1"/>
    <property type="match status" value="1"/>
</dbReference>
<dbReference type="InterPro" id="IPR010994">
    <property type="entry name" value="RuvA_2-like"/>
</dbReference>
<gene>
    <name evidence="6" type="primary">LOC113461992</name>
</gene>
<feature type="region of interest" description="Disordered" evidence="4">
    <location>
        <begin position="1"/>
        <end position="44"/>
    </location>
</feature>
<evidence type="ECO:0000256" key="3">
    <source>
        <dbReference type="ARBA" id="ARBA00061615"/>
    </source>
</evidence>
<dbReference type="SUPFAM" id="SSF47781">
    <property type="entry name" value="RuvA domain 2-like"/>
    <property type="match status" value="1"/>
</dbReference>
<dbReference type="OrthoDB" id="3176171at2759"/>
<dbReference type="GeneID" id="113461992"/>
<evidence type="ECO:0000256" key="4">
    <source>
        <dbReference type="SAM" id="MobiDB-lite"/>
    </source>
</evidence>
<keyword evidence="2" id="KW-0505">Motor protein</keyword>
<dbReference type="InterPro" id="IPR051675">
    <property type="entry name" value="Endo/Exo/Phosphatase_dom_1"/>
</dbReference>